<feature type="signal peptide" evidence="5">
    <location>
        <begin position="1"/>
        <end position="22"/>
    </location>
</feature>
<dbReference type="EMBL" id="DYWQ01000164">
    <property type="protein sequence ID" value="HJF46218.1"/>
    <property type="molecule type" value="Genomic_DNA"/>
</dbReference>
<comment type="caution">
    <text evidence="7">The sequence shown here is derived from an EMBL/GenBank/DDBJ whole genome shotgun (WGS) entry which is preliminary data.</text>
</comment>
<dbReference type="Gene3D" id="1.10.10.10">
    <property type="entry name" value="Winged helix-like DNA-binding domain superfamily/Winged helix DNA-binding domain"/>
    <property type="match status" value="1"/>
</dbReference>
<reference evidence="7" key="2">
    <citation type="submission" date="2021-09" db="EMBL/GenBank/DDBJ databases">
        <authorList>
            <person name="Gilroy R."/>
        </authorList>
    </citation>
    <scope>NUCLEOTIDE SEQUENCE</scope>
    <source>
        <strain evidence="7">CHK124-7917</strain>
    </source>
</reference>
<protein>
    <submittedName>
        <fullName evidence="7">LysR family transcriptional regulator</fullName>
    </submittedName>
</protein>
<evidence type="ECO:0000313" key="8">
    <source>
        <dbReference type="Proteomes" id="UP000697330"/>
    </source>
</evidence>
<organism evidence="7 8">
    <name type="scientific">Thermophilibacter provencensis</name>
    <dbReference type="NCBI Taxonomy" id="1852386"/>
    <lineage>
        <taxon>Bacteria</taxon>
        <taxon>Bacillati</taxon>
        <taxon>Actinomycetota</taxon>
        <taxon>Coriobacteriia</taxon>
        <taxon>Coriobacteriales</taxon>
        <taxon>Atopobiaceae</taxon>
        <taxon>Thermophilibacter</taxon>
    </lineage>
</organism>
<dbReference type="Gene3D" id="3.40.190.290">
    <property type="match status" value="1"/>
</dbReference>
<keyword evidence="5" id="KW-0732">Signal</keyword>
<reference evidence="7" key="1">
    <citation type="journal article" date="2021" name="PeerJ">
        <title>Extensive microbial diversity within the chicken gut microbiome revealed by metagenomics and culture.</title>
        <authorList>
            <person name="Gilroy R."/>
            <person name="Ravi A."/>
            <person name="Getino M."/>
            <person name="Pursley I."/>
            <person name="Horton D.L."/>
            <person name="Alikhan N.F."/>
            <person name="Baker D."/>
            <person name="Gharbi K."/>
            <person name="Hall N."/>
            <person name="Watson M."/>
            <person name="Adriaenssens E.M."/>
            <person name="Foster-Nyarko E."/>
            <person name="Jarju S."/>
            <person name="Secka A."/>
            <person name="Antonio M."/>
            <person name="Oren A."/>
            <person name="Chaudhuri R.R."/>
            <person name="La Ragione R."/>
            <person name="Hildebrand F."/>
            <person name="Pallen M.J."/>
        </authorList>
    </citation>
    <scope>NUCLEOTIDE SEQUENCE</scope>
    <source>
        <strain evidence="7">CHK124-7917</strain>
    </source>
</reference>
<dbReference type="Pfam" id="PF03466">
    <property type="entry name" value="LysR_substrate"/>
    <property type="match status" value="1"/>
</dbReference>
<evidence type="ECO:0000256" key="3">
    <source>
        <dbReference type="ARBA" id="ARBA00023125"/>
    </source>
</evidence>
<feature type="chain" id="PRO_5038940851" evidence="5">
    <location>
        <begin position="23"/>
        <end position="296"/>
    </location>
</feature>
<dbReference type="InterPro" id="IPR036390">
    <property type="entry name" value="WH_DNA-bd_sf"/>
</dbReference>
<keyword evidence="4" id="KW-0804">Transcription</keyword>
<evidence type="ECO:0000256" key="4">
    <source>
        <dbReference type="ARBA" id="ARBA00023163"/>
    </source>
</evidence>
<gene>
    <name evidence="7" type="ORF">K8U72_10660</name>
</gene>
<dbReference type="Pfam" id="PF00126">
    <property type="entry name" value="HTH_1"/>
    <property type="match status" value="1"/>
</dbReference>
<comment type="similarity">
    <text evidence="1">Belongs to the LysR transcriptional regulatory family.</text>
</comment>
<feature type="domain" description="HTH lysR-type" evidence="6">
    <location>
        <begin position="1"/>
        <end position="58"/>
    </location>
</feature>
<evidence type="ECO:0000313" key="7">
    <source>
        <dbReference type="EMBL" id="HJF46218.1"/>
    </source>
</evidence>
<dbReference type="InterPro" id="IPR005119">
    <property type="entry name" value="LysR_subst-bd"/>
</dbReference>
<evidence type="ECO:0000259" key="6">
    <source>
        <dbReference type="PROSITE" id="PS50931"/>
    </source>
</evidence>
<accession>A0A921GHV0</accession>
<dbReference type="GO" id="GO:0003700">
    <property type="term" value="F:DNA-binding transcription factor activity"/>
    <property type="evidence" value="ECO:0007669"/>
    <property type="project" value="InterPro"/>
</dbReference>
<dbReference type="PANTHER" id="PTHR30346:SF0">
    <property type="entry name" value="HCA OPERON TRANSCRIPTIONAL ACTIVATOR HCAR"/>
    <property type="match status" value="1"/>
</dbReference>
<dbReference type="AlphaFoldDB" id="A0A921GHV0"/>
<dbReference type="PROSITE" id="PS50931">
    <property type="entry name" value="HTH_LYSR"/>
    <property type="match status" value="1"/>
</dbReference>
<dbReference type="SUPFAM" id="SSF46785">
    <property type="entry name" value="Winged helix' DNA-binding domain"/>
    <property type="match status" value="1"/>
</dbReference>
<evidence type="ECO:0000256" key="2">
    <source>
        <dbReference type="ARBA" id="ARBA00023015"/>
    </source>
</evidence>
<evidence type="ECO:0000256" key="5">
    <source>
        <dbReference type="SAM" id="SignalP"/>
    </source>
</evidence>
<dbReference type="PANTHER" id="PTHR30346">
    <property type="entry name" value="TRANSCRIPTIONAL DUAL REGULATOR HCAR-RELATED"/>
    <property type="match status" value="1"/>
</dbReference>
<dbReference type="SUPFAM" id="SSF53850">
    <property type="entry name" value="Periplasmic binding protein-like II"/>
    <property type="match status" value="1"/>
</dbReference>
<proteinExistence type="inferred from homology"/>
<dbReference type="RefSeq" id="WP_274959760.1">
    <property type="nucleotide sequence ID" value="NZ_DYWQ01000164.1"/>
</dbReference>
<keyword evidence="3" id="KW-0238">DNA-binding</keyword>
<dbReference type="GO" id="GO:0032993">
    <property type="term" value="C:protein-DNA complex"/>
    <property type="evidence" value="ECO:0007669"/>
    <property type="project" value="TreeGrafter"/>
</dbReference>
<dbReference type="InterPro" id="IPR000847">
    <property type="entry name" value="LysR_HTH_N"/>
</dbReference>
<name>A0A921GHV0_9ACTN</name>
<evidence type="ECO:0000256" key="1">
    <source>
        <dbReference type="ARBA" id="ARBA00009437"/>
    </source>
</evidence>
<dbReference type="GO" id="GO:0003677">
    <property type="term" value="F:DNA binding"/>
    <property type="evidence" value="ECO:0007669"/>
    <property type="project" value="UniProtKB-KW"/>
</dbReference>
<dbReference type="InterPro" id="IPR036388">
    <property type="entry name" value="WH-like_DNA-bd_sf"/>
</dbReference>
<keyword evidence="2" id="KW-0805">Transcription regulation</keyword>
<sequence length="296" mass="31341">MNIKQLRYVVAILATGSFSAAAAREGVSVQAVSKAMSELEGETGAPLFNRASSGVTPTPLGRAFGARAKRVLAEYDALVSFARSSAREAGVSRALRLGLCVPRFPGIERICTMIGVVAGRALGCEVDVVLTTCSACIDELREGRFDALVTVGSLKERGVVTGSLGTMSPYVVMAGSNPLAKKSELTLEDINACPVALAPEFDHFNESVCRAYAAHGMTSELVEIPTLESYGDLMEHRNGLSLIVGGEFIGPFDGCVMRPIAQKDRLAIPICLSSLEGASFSYLELSRALSKMKILS</sequence>
<dbReference type="Proteomes" id="UP000697330">
    <property type="component" value="Unassembled WGS sequence"/>
</dbReference>